<dbReference type="AlphaFoldDB" id="A0A2N0PHY5"/>
<name>A0A2N0PHY5_9GLOM</name>
<gene>
    <name evidence="1" type="ORF">RhiirA5_419567</name>
</gene>
<evidence type="ECO:0000313" key="1">
    <source>
        <dbReference type="EMBL" id="PKC06438.1"/>
    </source>
</evidence>
<reference evidence="1 2" key="2">
    <citation type="submission" date="2017-09" db="EMBL/GenBank/DDBJ databases">
        <title>Extensive intraspecific genome diversity in a model arbuscular mycorrhizal fungus.</title>
        <authorList>
            <person name="Chen E.C."/>
            <person name="Morin E."/>
            <person name="Beaudet D."/>
            <person name="Noel J."/>
            <person name="Ndikumana S."/>
            <person name="Charron P."/>
            <person name="St-Onge C."/>
            <person name="Giorgi J."/>
            <person name="Grigoriev I.V."/>
            <person name="Roux C."/>
            <person name="Martin F.M."/>
            <person name="Corradi N."/>
        </authorList>
    </citation>
    <scope>NUCLEOTIDE SEQUENCE [LARGE SCALE GENOMIC DNA]</scope>
    <source>
        <strain evidence="1 2">A5</strain>
    </source>
</reference>
<evidence type="ECO:0000313" key="2">
    <source>
        <dbReference type="Proteomes" id="UP000232722"/>
    </source>
</evidence>
<organism evidence="1 2">
    <name type="scientific">Rhizophagus irregularis</name>
    <dbReference type="NCBI Taxonomy" id="588596"/>
    <lineage>
        <taxon>Eukaryota</taxon>
        <taxon>Fungi</taxon>
        <taxon>Fungi incertae sedis</taxon>
        <taxon>Mucoromycota</taxon>
        <taxon>Glomeromycotina</taxon>
        <taxon>Glomeromycetes</taxon>
        <taxon>Glomerales</taxon>
        <taxon>Glomeraceae</taxon>
        <taxon>Rhizophagus</taxon>
    </lineage>
</organism>
<dbReference type="VEuPathDB" id="FungiDB:RhiirA1_469800"/>
<dbReference type="VEuPathDB" id="FungiDB:FUN_002720"/>
<dbReference type="EMBL" id="LLXJ01000758">
    <property type="protein sequence ID" value="PKC06438.1"/>
    <property type="molecule type" value="Genomic_DNA"/>
</dbReference>
<reference evidence="1 2" key="1">
    <citation type="submission" date="2016-04" db="EMBL/GenBank/DDBJ databases">
        <title>Genome analyses suggest a sexual origin of heterokaryosis in a supposedly ancient asexual fungus.</title>
        <authorList>
            <person name="Ropars J."/>
            <person name="Sedzielewska K."/>
            <person name="Noel J."/>
            <person name="Charron P."/>
            <person name="Farinelli L."/>
            <person name="Marton T."/>
            <person name="Kruger M."/>
            <person name="Pelin A."/>
            <person name="Brachmann A."/>
            <person name="Corradi N."/>
        </authorList>
    </citation>
    <scope>NUCLEOTIDE SEQUENCE [LARGE SCALE GENOMIC DNA]</scope>
    <source>
        <strain evidence="1 2">A5</strain>
    </source>
</reference>
<dbReference type="Proteomes" id="UP000232722">
    <property type="component" value="Unassembled WGS sequence"/>
</dbReference>
<sequence length="149" mass="17600">MFSNLQGQQCMYVLKIYKDNNVLKIIRIAILSKLQGQKCPQTYKNRQECPQITRTKMSSNLQGQWYSQNLQGQQCPQYLQGQRCPQYYEVKHVLNLQGQQCPQDYEDKHVLKIYKDNNVLKIIRIAILSKLQGQKCPQTYKNSRGQQYH</sequence>
<comment type="caution">
    <text evidence="1">The sequence shown here is derived from an EMBL/GenBank/DDBJ whole genome shotgun (WGS) entry which is preliminary data.</text>
</comment>
<proteinExistence type="predicted"/>
<protein>
    <submittedName>
        <fullName evidence="1">Uncharacterized protein</fullName>
    </submittedName>
</protein>
<accession>A0A2N0PHY5</accession>